<dbReference type="PANTHER" id="PTHR12619">
    <property type="entry name" value="RFX TRANSCRIPTION FACTOR FAMILY"/>
    <property type="match status" value="1"/>
</dbReference>
<keyword evidence="3" id="KW-0221">Differentiation</keyword>
<organism evidence="12 13">
    <name type="scientific">Plakobranchus ocellatus</name>
    <dbReference type="NCBI Taxonomy" id="259542"/>
    <lineage>
        <taxon>Eukaryota</taxon>
        <taxon>Metazoa</taxon>
        <taxon>Spiralia</taxon>
        <taxon>Lophotrochozoa</taxon>
        <taxon>Mollusca</taxon>
        <taxon>Gastropoda</taxon>
        <taxon>Heterobranchia</taxon>
        <taxon>Euthyneura</taxon>
        <taxon>Panpulmonata</taxon>
        <taxon>Sacoglossa</taxon>
        <taxon>Placobranchoidea</taxon>
        <taxon>Plakobranchidae</taxon>
        <taxon>Plakobranchus</taxon>
    </lineage>
</organism>
<dbReference type="InterPro" id="IPR003150">
    <property type="entry name" value="DNA-bd_RFX"/>
</dbReference>
<dbReference type="Pfam" id="PF02257">
    <property type="entry name" value="RFX_DNA_binding"/>
    <property type="match status" value="1"/>
</dbReference>
<keyword evidence="4" id="KW-0805">Transcription regulation</keyword>
<dbReference type="GO" id="GO:0005634">
    <property type="term" value="C:nucleus"/>
    <property type="evidence" value="ECO:0007669"/>
    <property type="project" value="UniProtKB-SubCell"/>
</dbReference>
<evidence type="ECO:0000256" key="9">
    <source>
        <dbReference type="ARBA" id="ARBA00077088"/>
    </source>
</evidence>
<dbReference type="GO" id="GO:0000978">
    <property type="term" value="F:RNA polymerase II cis-regulatory region sequence-specific DNA binding"/>
    <property type="evidence" value="ECO:0007669"/>
    <property type="project" value="TreeGrafter"/>
</dbReference>
<dbReference type="InterPro" id="IPR036390">
    <property type="entry name" value="WH_DNA-bd_sf"/>
</dbReference>
<evidence type="ECO:0000256" key="3">
    <source>
        <dbReference type="ARBA" id="ARBA00022782"/>
    </source>
</evidence>
<keyword evidence="2" id="KW-0217">Developmental protein</keyword>
<accession>A0AAV4D5Z0</accession>
<keyword evidence="5 12" id="KW-0238">DNA-binding</keyword>
<evidence type="ECO:0000313" key="12">
    <source>
        <dbReference type="EMBL" id="GFO39613.1"/>
    </source>
</evidence>
<keyword evidence="13" id="KW-1185">Reference proteome</keyword>
<evidence type="ECO:0000256" key="2">
    <source>
        <dbReference type="ARBA" id="ARBA00022473"/>
    </source>
</evidence>
<protein>
    <recommendedName>
        <fullName evidence="8">DNA-binding protein RFX6</fullName>
    </recommendedName>
    <alternativeName>
        <fullName evidence="9">Regulatory factor X 6</fullName>
    </alternativeName>
</protein>
<dbReference type="AlphaFoldDB" id="A0AAV4D5Z0"/>
<dbReference type="FunFam" id="1.10.10.10:FF:000211">
    <property type="entry name" value="Regulatory factor X, 6"/>
    <property type="match status" value="1"/>
</dbReference>
<evidence type="ECO:0000256" key="10">
    <source>
        <dbReference type="SAM" id="MobiDB-lite"/>
    </source>
</evidence>
<keyword evidence="6" id="KW-0804">Transcription</keyword>
<dbReference type="InterPro" id="IPR039779">
    <property type="entry name" value="RFX-like"/>
</dbReference>
<evidence type="ECO:0000256" key="8">
    <source>
        <dbReference type="ARBA" id="ARBA00072476"/>
    </source>
</evidence>
<dbReference type="GO" id="GO:0030154">
    <property type="term" value="P:cell differentiation"/>
    <property type="evidence" value="ECO:0007669"/>
    <property type="project" value="UniProtKB-KW"/>
</dbReference>
<name>A0AAV4D5Z0_9GAST</name>
<feature type="region of interest" description="Disordered" evidence="10">
    <location>
        <begin position="1"/>
        <end position="28"/>
    </location>
</feature>
<dbReference type="Gene3D" id="1.10.10.10">
    <property type="entry name" value="Winged helix-like DNA-binding domain superfamily/Winged helix DNA-binding domain"/>
    <property type="match status" value="1"/>
</dbReference>
<dbReference type="GO" id="GO:0000981">
    <property type="term" value="F:DNA-binding transcription factor activity, RNA polymerase II-specific"/>
    <property type="evidence" value="ECO:0007669"/>
    <property type="project" value="TreeGrafter"/>
</dbReference>
<gene>
    <name evidence="12" type="ORF">PoB_006611800</name>
</gene>
<feature type="compositionally biased region" description="Basic and acidic residues" evidence="10">
    <location>
        <begin position="116"/>
        <end position="125"/>
    </location>
</feature>
<evidence type="ECO:0000256" key="5">
    <source>
        <dbReference type="ARBA" id="ARBA00023125"/>
    </source>
</evidence>
<feature type="compositionally biased region" description="Acidic residues" evidence="10">
    <location>
        <begin position="103"/>
        <end position="115"/>
    </location>
</feature>
<feature type="domain" description="RFX-type winged-helix" evidence="11">
    <location>
        <begin position="152"/>
        <end position="227"/>
    </location>
</feature>
<keyword evidence="7" id="KW-0539">Nucleus</keyword>
<dbReference type="PROSITE" id="PS51526">
    <property type="entry name" value="RFX_DBD"/>
    <property type="match status" value="1"/>
</dbReference>
<comment type="subcellular location">
    <subcellularLocation>
        <location evidence="1">Nucleus</location>
    </subcellularLocation>
</comment>
<evidence type="ECO:0000256" key="6">
    <source>
        <dbReference type="ARBA" id="ARBA00023163"/>
    </source>
</evidence>
<evidence type="ECO:0000259" key="11">
    <source>
        <dbReference type="PROSITE" id="PS51526"/>
    </source>
</evidence>
<feature type="region of interest" description="Disordered" evidence="10">
    <location>
        <begin position="91"/>
        <end position="133"/>
    </location>
</feature>
<sequence>MSVATQRPVVRKQDFHGSGHHGKIIKLGAGNPRSRKAMAVDDDISTIISTPNTITNNCSNSNNLHTSNGNSDIFMGSGQLSLNDVIMHSKDDTENSNDLGINDGDDDDDDEDGDERESTGDKPGDPLDSQGFPVKKTVAQIMKDKKRQTQLTLQWLEENYCICEGVCLPRCILYSHYLDFCRKEKLEPACAATFGKTIRQKFPHLTTRRLGTRGHSKYHYYGIGIRETSQYYHSVYSGKGLTR</sequence>
<dbReference type="SUPFAM" id="SSF46785">
    <property type="entry name" value="Winged helix' DNA-binding domain"/>
    <property type="match status" value="1"/>
</dbReference>
<evidence type="ECO:0000256" key="1">
    <source>
        <dbReference type="ARBA" id="ARBA00004123"/>
    </source>
</evidence>
<evidence type="ECO:0000256" key="7">
    <source>
        <dbReference type="ARBA" id="ARBA00023242"/>
    </source>
</evidence>
<dbReference type="EMBL" id="BLXT01007504">
    <property type="protein sequence ID" value="GFO39613.1"/>
    <property type="molecule type" value="Genomic_DNA"/>
</dbReference>
<dbReference type="PANTHER" id="PTHR12619:SF28">
    <property type="entry name" value="DNA-BINDING PROTEIN RFX6"/>
    <property type="match status" value="1"/>
</dbReference>
<comment type="caution">
    <text evidence="12">The sequence shown here is derived from an EMBL/GenBank/DDBJ whole genome shotgun (WGS) entry which is preliminary data.</text>
</comment>
<dbReference type="Proteomes" id="UP000735302">
    <property type="component" value="Unassembled WGS sequence"/>
</dbReference>
<evidence type="ECO:0000256" key="4">
    <source>
        <dbReference type="ARBA" id="ARBA00023015"/>
    </source>
</evidence>
<evidence type="ECO:0000313" key="13">
    <source>
        <dbReference type="Proteomes" id="UP000735302"/>
    </source>
</evidence>
<reference evidence="12 13" key="1">
    <citation type="journal article" date="2021" name="Elife">
        <title>Chloroplast acquisition without the gene transfer in kleptoplastic sea slugs, Plakobranchus ocellatus.</title>
        <authorList>
            <person name="Maeda T."/>
            <person name="Takahashi S."/>
            <person name="Yoshida T."/>
            <person name="Shimamura S."/>
            <person name="Takaki Y."/>
            <person name="Nagai Y."/>
            <person name="Toyoda A."/>
            <person name="Suzuki Y."/>
            <person name="Arimoto A."/>
            <person name="Ishii H."/>
            <person name="Satoh N."/>
            <person name="Nishiyama T."/>
            <person name="Hasebe M."/>
            <person name="Maruyama T."/>
            <person name="Minagawa J."/>
            <person name="Obokata J."/>
            <person name="Shigenobu S."/>
        </authorList>
    </citation>
    <scope>NUCLEOTIDE SEQUENCE [LARGE SCALE GENOMIC DNA]</scope>
</reference>
<proteinExistence type="predicted"/>
<dbReference type="InterPro" id="IPR036388">
    <property type="entry name" value="WH-like_DNA-bd_sf"/>
</dbReference>